<dbReference type="InterPro" id="IPR041538">
    <property type="entry name" value="RavA-like_AAA_lid"/>
</dbReference>
<dbReference type="EMBL" id="JAXOJX010000005">
    <property type="protein sequence ID" value="MDZ5455995.1"/>
    <property type="molecule type" value="Genomic_DNA"/>
</dbReference>
<dbReference type="SMART" id="SM00382">
    <property type="entry name" value="AAA"/>
    <property type="match status" value="1"/>
</dbReference>
<dbReference type="SUPFAM" id="SSF52540">
    <property type="entry name" value="P-loop containing nucleoside triphosphate hydrolases"/>
    <property type="match status" value="1"/>
</dbReference>
<dbReference type="Pfam" id="PF17868">
    <property type="entry name" value="AAA_lid_8"/>
    <property type="match status" value="1"/>
</dbReference>
<reference evidence="3 4" key="1">
    <citation type="submission" date="2023-11" db="EMBL/GenBank/DDBJ databases">
        <title>Draft genome of Azohydromonas lata strain H1 (DSM1123), a polyhydroxyalkanoate producer.</title>
        <authorList>
            <person name="Traversa D."/>
            <person name="D'Addabbo P."/>
            <person name="Pazzani C."/>
            <person name="Manzari C."/>
            <person name="Chiara M."/>
            <person name="Scrascia M."/>
        </authorList>
    </citation>
    <scope>NUCLEOTIDE SEQUENCE [LARGE SCALE GENOMIC DNA]</scope>
    <source>
        <strain evidence="3 4">H1</strain>
    </source>
</reference>
<comment type="caution">
    <text evidence="3">The sequence shown here is derived from an EMBL/GenBank/DDBJ whole genome shotgun (WGS) entry which is preliminary data.</text>
</comment>
<dbReference type="InterPro" id="IPR050513">
    <property type="entry name" value="RavA_ATPases"/>
</dbReference>
<keyword evidence="1" id="KW-0175">Coiled coil</keyword>
<feature type="domain" description="AAA+ ATPase" evidence="2">
    <location>
        <begin position="37"/>
        <end position="175"/>
    </location>
</feature>
<dbReference type="PANTHER" id="PTHR32204">
    <property type="entry name" value="ATPASE RAVA"/>
    <property type="match status" value="1"/>
</dbReference>
<proteinExistence type="predicted"/>
<sequence length="464" mass="50738">MSRSPSPARLCALLESLETGLLERQTAVRLCLLAALAGEHVLLIGPPGTAKSELARRLHRAFAGARYFERLLTRFSTPEELFGPLSLKALEDDRYERLTDGFLPTAGIAFLDEVFKANSAILNALLTLLNEREFDNGCGRVRTPLVSVVGASNEIPGDEALQAFFDRFILRVPVHPVSDDAFSALLNLQSGTVDVEAPMSAAERAGVAQAAAQVRLSAQAQAACHALRAWLQAQELTLSDRRWRQWMQLLRVAAATEGRDEIDELDLWTAPYVACATPQDVPKLAAWFEHDLLDARPQDAPWLTRAVEAFEKQLEIELSAPDDPDAANAAGKLALARSMAGSEQGEQLLRMVSGTLEEKLRRRYSPVHVAARVAQVDEVLAQAREQHEAATAREQALAQRLQGRLWLPPELAERLLLAHARTRGVMAALIGRLLATREGFAALPVNEQLETVAPAPVLLHAVNA</sequence>
<dbReference type="InterPro" id="IPR027417">
    <property type="entry name" value="P-loop_NTPase"/>
</dbReference>
<evidence type="ECO:0000313" key="3">
    <source>
        <dbReference type="EMBL" id="MDZ5455995.1"/>
    </source>
</evidence>
<dbReference type="InterPro" id="IPR003593">
    <property type="entry name" value="AAA+_ATPase"/>
</dbReference>
<gene>
    <name evidence="3" type="ORF">SM757_05365</name>
</gene>
<evidence type="ECO:0000259" key="2">
    <source>
        <dbReference type="SMART" id="SM00382"/>
    </source>
</evidence>
<dbReference type="PANTHER" id="PTHR32204:SF0">
    <property type="entry name" value="ATPASE RAVA"/>
    <property type="match status" value="1"/>
</dbReference>
<keyword evidence="4" id="KW-1185">Reference proteome</keyword>
<feature type="coiled-coil region" evidence="1">
    <location>
        <begin position="373"/>
        <end position="400"/>
    </location>
</feature>
<dbReference type="Pfam" id="PF20030">
    <property type="entry name" value="bpMoxR"/>
    <property type="match status" value="1"/>
</dbReference>
<protein>
    <submittedName>
        <fullName evidence="3">AAA family ATPase</fullName>
    </submittedName>
</protein>
<evidence type="ECO:0000256" key="1">
    <source>
        <dbReference type="SAM" id="Coils"/>
    </source>
</evidence>
<evidence type="ECO:0000313" key="4">
    <source>
        <dbReference type="Proteomes" id="UP001293718"/>
    </source>
</evidence>
<dbReference type="Gene3D" id="3.40.50.300">
    <property type="entry name" value="P-loop containing nucleotide triphosphate hydrolases"/>
    <property type="match status" value="1"/>
</dbReference>
<dbReference type="RefSeq" id="WP_322464677.1">
    <property type="nucleotide sequence ID" value="NZ_JAXOJX010000005.1"/>
</dbReference>
<dbReference type="InterPro" id="IPR045427">
    <property type="entry name" value="MoxR"/>
</dbReference>
<organism evidence="3 4">
    <name type="scientific">Azohydromonas lata</name>
    <dbReference type="NCBI Taxonomy" id="45677"/>
    <lineage>
        <taxon>Bacteria</taxon>
        <taxon>Pseudomonadati</taxon>
        <taxon>Pseudomonadota</taxon>
        <taxon>Betaproteobacteria</taxon>
        <taxon>Burkholderiales</taxon>
        <taxon>Sphaerotilaceae</taxon>
        <taxon>Azohydromonas</taxon>
    </lineage>
</organism>
<dbReference type="Proteomes" id="UP001293718">
    <property type="component" value="Unassembled WGS sequence"/>
</dbReference>
<name>A0ABU5IA62_9BURK</name>
<accession>A0ABU5IA62</accession>
<dbReference type="CDD" id="cd00009">
    <property type="entry name" value="AAA"/>
    <property type="match status" value="1"/>
</dbReference>